<reference evidence="1 2" key="1">
    <citation type="submission" date="2019-02" db="EMBL/GenBank/DDBJ databases">
        <title>Deep-cultivation of Planctomycetes and their phenomic and genomic characterization uncovers novel biology.</title>
        <authorList>
            <person name="Wiegand S."/>
            <person name="Jogler M."/>
            <person name="Boedeker C."/>
            <person name="Pinto D."/>
            <person name="Vollmers J."/>
            <person name="Rivas-Marin E."/>
            <person name="Kohn T."/>
            <person name="Peeters S.H."/>
            <person name="Heuer A."/>
            <person name="Rast P."/>
            <person name="Oberbeckmann S."/>
            <person name="Bunk B."/>
            <person name="Jeske O."/>
            <person name="Meyerdierks A."/>
            <person name="Storesund J.E."/>
            <person name="Kallscheuer N."/>
            <person name="Luecker S."/>
            <person name="Lage O.M."/>
            <person name="Pohl T."/>
            <person name="Merkel B.J."/>
            <person name="Hornburger P."/>
            <person name="Mueller R.-W."/>
            <person name="Bruemmer F."/>
            <person name="Labrenz M."/>
            <person name="Spormann A.M."/>
            <person name="Op Den Camp H."/>
            <person name="Overmann J."/>
            <person name="Amann R."/>
            <person name="Jetten M.S.M."/>
            <person name="Mascher T."/>
            <person name="Medema M.H."/>
            <person name="Devos D.P."/>
            <person name="Kaster A.-K."/>
            <person name="Ovreas L."/>
            <person name="Rohde M."/>
            <person name="Galperin M.Y."/>
            <person name="Jogler C."/>
        </authorList>
    </citation>
    <scope>NUCLEOTIDE SEQUENCE [LARGE SCALE GENOMIC DNA]</scope>
    <source>
        <strain evidence="1 2">Pan14r</strain>
    </source>
</reference>
<keyword evidence="2" id="KW-1185">Reference proteome</keyword>
<dbReference type="AlphaFoldDB" id="A0A5C5XTJ8"/>
<comment type="caution">
    <text evidence="1">The sequence shown here is derived from an EMBL/GenBank/DDBJ whole genome shotgun (WGS) entry which is preliminary data.</text>
</comment>
<evidence type="ECO:0000313" key="2">
    <source>
        <dbReference type="Proteomes" id="UP000317238"/>
    </source>
</evidence>
<evidence type="ECO:0000313" key="1">
    <source>
        <dbReference type="EMBL" id="TWT65673.1"/>
    </source>
</evidence>
<proteinExistence type="predicted"/>
<sequence length="47" mass="4991">MIGTLQLFDFDGPLKNKWGAGRFTTRTAVFQFPSCLGSAPVADSGLA</sequence>
<name>A0A5C5XTJ8_9PLAN</name>
<dbReference type="EMBL" id="SJPL01000002">
    <property type="protein sequence ID" value="TWT65673.1"/>
    <property type="molecule type" value="Genomic_DNA"/>
</dbReference>
<accession>A0A5C5XTJ8</accession>
<gene>
    <name evidence="1" type="ORF">Pan14r_52220</name>
</gene>
<dbReference type="Proteomes" id="UP000317238">
    <property type="component" value="Unassembled WGS sequence"/>
</dbReference>
<protein>
    <submittedName>
        <fullName evidence="1">Uncharacterized protein</fullName>
    </submittedName>
</protein>
<organism evidence="1 2">
    <name type="scientific">Crateriforma conspicua</name>
    <dbReference type="NCBI Taxonomy" id="2527996"/>
    <lineage>
        <taxon>Bacteria</taxon>
        <taxon>Pseudomonadati</taxon>
        <taxon>Planctomycetota</taxon>
        <taxon>Planctomycetia</taxon>
        <taxon>Planctomycetales</taxon>
        <taxon>Planctomycetaceae</taxon>
        <taxon>Crateriforma</taxon>
    </lineage>
</organism>